<dbReference type="AlphaFoldDB" id="A0A1E4RK47"/>
<gene>
    <name evidence="1" type="ORF">HYPBUDRAFT_122094</name>
</gene>
<dbReference type="Proteomes" id="UP000095085">
    <property type="component" value="Unassembled WGS sequence"/>
</dbReference>
<dbReference type="GeneID" id="30993825"/>
<name>A0A1E4RK47_9ASCO</name>
<reference evidence="2" key="1">
    <citation type="submission" date="2016-05" db="EMBL/GenBank/DDBJ databases">
        <title>Comparative genomics of biotechnologically important yeasts.</title>
        <authorList>
            <consortium name="DOE Joint Genome Institute"/>
            <person name="Riley R."/>
            <person name="Haridas S."/>
            <person name="Wolfe K.H."/>
            <person name="Lopes M.R."/>
            <person name="Hittinger C.T."/>
            <person name="Goker M."/>
            <person name="Salamov A."/>
            <person name="Wisecaver J."/>
            <person name="Long T.M."/>
            <person name="Aerts A.L."/>
            <person name="Barry K."/>
            <person name="Choi C."/>
            <person name="Clum A."/>
            <person name="Coughlan A.Y."/>
            <person name="Deshpande S."/>
            <person name="Douglass A.P."/>
            <person name="Hanson S.J."/>
            <person name="Klenk H.-P."/>
            <person name="Labutti K."/>
            <person name="Lapidus A."/>
            <person name="Lindquist E."/>
            <person name="Lipzen A."/>
            <person name="Meier-Kolthoff J.P."/>
            <person name="Ohm R.A."/>
            <person name="Otillar R.P."/>
            <person name="Pangilinan J."/>
            <person name="Peng Y."/>
            <person name="Rokas A."/>
            <person name="Rosa C.A."/>
            <person name="Scheuner C."/>
            <person name="Sibirny A.A."/>
            <person name="Slot J.C."/>
            <person name="Stielow J.B."/>
            <person name="Sun H."/>
            <person name="Kurtzman C.P."/>
            <person name="Blackwell M."/>
            <person name="Grigoriev I.V."/>
            <person name="Jeffries T.W."/>
        </authorList>
    </citation>
    <scope>NUCLEOTIDE SEQUENCE [LARGE SCALE GENOMIC DNA]</scope>
    <source>
        <strain evidence="2">NRRL Y-1933</strain>
    </source>
</reference>
<dbReference type="EMBL" id="KV454540">
    <property type="protein sequence ID" value="ODV67581.1"/>
    <property type="molecule type" value="Genomic_DNA"/>
</dbReference>
<protein>
    <submittedName>
        <fullName evidence="1">Uncharacterized protein</fullName>
    </submittedName>
</protein>
<dbReference type="RefSeq" id="XP_020076648.1">
    <property type="nucleotide sequence ID" value="XM_020219275.1"/>
</dbReference>
<evidence type="ECO:0000313" key="1">
    <source>
        <dbReference type="EMBL" id="ODV67581.1"/>
    </source>
</evidence>
<accession>A0A1E4RK47</accession>
<organism evidence="1 2">
    <name type="scientific">Hyphopichia burtonii NRRL Y-1933</name>
    <dbReference type="NCBI Taxonomy" id="984485"/>
    <lineage>
        <taxon>Eukaryota</taxon>
        <taxon>Fungi</taxon>
        <taxon>Dikarya</taxon>
        <taxon>Ascomycota</taxon>
        <taxon>Saccharomycotina</taxon>
        <taxon>Pichiomycetes</taxon>
        <taxon>Debaryomycetaceae</taxon>
        <taxon>Hyphopichia</taxon>
    </lineage>
</organism>
<evidence type="ECO:0000313" key="2">
    <source>
        <dbReference type="Proteomes" id="UP000095085"/>
    </source>
</evidence>
<proteinExistence type="predicted"/>
<sequence length="246" mass="27323">MESLTNSPFWKNLQKQKDPIVAKSTAIKIKESDSIFYFKSSEWRPKLRRPSSKDKYREIAMVEVQYGDSETKEVLGIPVSHCVSSVFSSGGATYSQSYTWKQKLSISITPQLSMMVAAIGASFSGSMDAVALSYSSTGGISCKAKPGGKVQVFSSIKYRFFPLARKRDVVIGGGSTDLERSEWSRIKSETGSGKGTFDMFGPIFFDLTTIPHHQCVTKVEYLDCDNPQNVLDMDDRTVDPRKGLTF</sequence>
<keyword evidence="2" id="KW-1185">Reference proteome</keyword>
<dbReference type="OrthoDB" id="4026048at2759"/>